<reference evidence="1" key="2">
    <citation type="journal article" date="2018" name="Genome Announc.">
        <title>First Report of a Complete Genome Sequence of White spot syndrome virus from India.</title>
        <authorList>
            <person name="Vinaya Kumar K."/>
            <person name="Shekhar M.S."/>
            <person name="Otta S.K."/>
            <person name="Karthic K."/>
            <person name="Ashok Kumar J."/>
            <person name="Gopikrishna G."/>
            <person name="Vijayan K.K."/>
        </authorList>
    </citation>
    <scope>NUCLEOTIDE SEQUENCE</scope>
    <source>
        <strain evidence="1">IN_AP4RU</strain>
    </source>
</reference>
<proteinExistence type="predicted"/>
<name>A0A2I6SC55_9VIRU</name>
<dbReference type="Proteomes" id="UP000267352">
    <property type="component" value="Segment"/>
</dbReference>
<accession>A0A2I6SC55</accession>
<evidence type="ECO:0000313" key="1">
    <source>
        <dbReference type="EMBL" id="AUO15150.1"/>
    </source>
</evidence>
<protein>
    <submittedName>
        <fullName evidence="1">WSSV372</fullName>
    </submittedName>
</protein>
<dbReference type="EMBL" id="MG702567">
    <property type="protein sequence ID" value="AUO15150.1"/>
    <property type="molecule type" value="Genomic_DNA"/>
</dbReference>
<sequence>MVAPHAVVFILPPASAAQDVSLTNITPPILLVLNSKEKMSSSQGLNNNMCTTEIFAQMHILFLVFRGECGLFRKGF</sequence>
<organism evidence="1">
    <name type="scientific">White spot syndrome virus</name>
    <dbReference type="NCBI Taxonomy" id="342409"/>
    <lineage>
        <taxon>Viruses</taxon>
        <taxon>Viruses incertae sedis</taxon>
        <taxon>Naldaviricetes</taxon>
        <taxon>Nimaviridae</taxon>
        <taxon>Whispovirus</taxon>
    </lineage>
</organism>
<reference evidence="1" key="1">
    <citation type="submission" date="2017-12" db="EMBL/GenBank/DDBJ databases">
        <authorList>
            <person name="Katneni V.K."/>
            <person name="Shekhar M.S."/>
            <person name="Otta S.K."/>
            <person name="Karthic K."/>
            <person name="Jangam A.K."/>
            <person name="Gopikrishna G."/>
            <person name="Vijayan K.K."/>
        </authorList>
    </citation>
    <scope>NUCLEOTIDE SEQUENCE [LARGE SCALE GENOMIC DNA]</scope>
    <source>
        <strain evidence="1">IN_AP4RU</strain>
    </source>
</reference>